<comment type="caution">
    <text evidence="1">The sequence shown here is derived from an EMBL/GenBank/DDBJ whole genome shotgun (WGS) entry which is preliminary data.</text>
</comment>
<evidence type="ECO:0000313" key="2">
    <source>
        <dbReference type="Proteomes" id="UP000001338"/>
    </source>
</evidence>
<dbReference type="EMBL" id="AFLV02000079">
    <property type="protein sequence ID" value="EKR62631.1"/>
    <property type="molecule type" value="Genomic_DNA"/>
</dbReference>
<evidence type="ECO:0000313" key="1">
    <source>
        <dbReference type="EMBL" id="EKR62631.1"/>
    </source>
</evidence>
<dbReference type="Proteomes" id="UP000001338">
    <property type="component" value="Unassembled WGS sequence"/>
</dbReference>
<reference evidence="1 2" key="1">
    <citation type="submission" date="2012-10" db="EMBL/GenBank/DDBJ databases">
        <authorList>
            <person name="Harkins D.M."/>
            <person name="Durkin A.S."/>
            <person name="Brinkac L.M."/>
            <person name="Haft D.H."/>
            <person name="Selengut J.D."/>
            <person name="Sanka R."/>
            <person name="DePew J."/>
            <person name="Purushe J."/>
            <person name="Whelen A.C."/>
            <person name="Vinetz J.M."/>
            <person name="Sutton G.G."/>
            <person name="Nierman W.C."/>
            <person name="Fouts D.E."/>
        </authorList>
    </citation>
    <scope>NUCLEOTIDE SEQUENCE [LARGE SCALE GENOMIC DNA]</scope>
    <source>
        <strain evidence="1 2">2006001853</strain>
    </source>
</reference>
<sequence>MQSYWRFFLSFKIVVVPTFRDFETGFKLDIEKYINDSSDSFPLAT</sequence>
<proteinExistence type="predicted"/>
<gene>
    <name evidence="1" type="ORF">LEP1GSC036_1955</name>
</gene>
<organism evidence="1 2">
    <name type="scientific">Leptospira weilii str. 2006001853</name>
    <dbReference type="NCBI Taxonomy" id="1001589"/>
    <lineage>
        <taxon>Bacteria</taxon>
        <taxon>Pseudomonadati</taxon>
        <taxon>Spirochaetota</taxon>
        <taxon>Spirochaetia</taxon>
        <taxon>Leptospirales</taxon>
        <taxon>Leptospiraceae</taxon>
        <taxon>Leptospira</taxon>
    </lineage>
</organism>
<name>A0A828YWZ5_9LEPT</name>
<accession>A0A828YWZ5</accession>
<protein>
    <submittedName>
        <fullName evidence="1">Uncharacterized protein</fullName>
    </submittedName>
</protein>
<dbReference type="AlphaFoldDB" id="A0A828YWZ5"/>